<dbReference type="EMBL" id="OV725080">
    <property type="protein sequence ID" value="CAH1398269.1"/>
    <property type="molecule type" value="Genomic_DNA"/>
</dbReference>
<keyword evidence="8" id="KW-1185">Reference proteome</keyword>
<dbReference type="GO" id="GO:0005615">
    <property type="term" value="C:extracellular space"/>
    <property type="evidence" value="ECO:0007669"/>
    <property type="project" value="TreeGrafter"/>
</dbReference>
<sequence length="355" mass="38988">MELCRIVVLSSVLASCQSVSDFSQDLKEPSVSFYLVTRKGQEVVLSRVFSYSDLTSRGYPEKLYVLFHGYGGSANTSSILLLANALLDHGEESILTVDYEAAVAVPYEKAVNRSLAIGEKVAELLSISSFPLRFIGNSLGAHIAGITGHILKEKNDILVDSIIGLDPAFPIFGDMELPKRLDPEDAKFVVAIHTTGGELGFLEPVGHADFYPNGGLNPQPQCVSRRKVWIDILVEIVCSHNAALEYLTESIGGGFPATKCSSWDDYKYDLCANWQTVRLGFDLPSDVRGMFFLRTRSGPPFGEPLYCSSDMKGLEAASCSTSDKEVPKDSPGKLLLILVSQCISVWLIYRFYPYE</sequence>
<dbReference type="GO" id="GO:0016042">
    <property type="term" value="P:lipid catabolic process"/>
    <property type="evidence" value="ECO:0007669"/>
    <property type="project" value="TreeGrafter"/>
</dbReference>
<dbReference type="GO" id="GO:0016298">
    <property type="term" value="F:lipase activity"/>
    <property type="evidence" value="ECO:0007669"/>
    <property type="project" value="InterPro"/>
</dbReference>
<name>A0A9P0HAF4_NEZVI</name>
<keyword evidence="3" id="KW-0964">Secreted</keyword>
<dbReference type="InterPro" id="IPR000734">
    <property type="entry name" value="TAG_lipase"/>
</dbReference>
<evidence type="ECO:0000259" key="6">
    <source>
        <dbReference type="Pfam" id="PF00151"/>
    </source>
</evidence>
<evidence type="ECO:0000256" key="2">
    <source>
        <dbReference type="ARBA" id="ARBA00010701"/>
    </source>
</evidence>
<dbReference type="InterPro" id="IPR013818">
    <property type="entry name" value="Lipase"/>
</dbReference>
<proteinExistence type="inferred from homology"/>
<feature type="domain" description="Lipase" evidence="6">
    <location>
        <begin position="15"/>
        <end position="301"/>
    </location>
</feature>
<dbReference type="Gene3D" id="3.40.50.1820">
    <property type="entry name" value="alpha/beta hydrolase"/>
    <property type="match status" value="1"/>
</dbReference>
<dbReference type="Pfam" id="PF00151">
    <property type="entry name" value="Lipase"/>
    <property type="match status" value="1"/>
</dbReference>
<dbReference type="SUPFAM" id="SSF53474">
    <property type="entry name" value="alpha/beta-Hydrolases"/>
    <property type="match status" value="1"/>
</dbReference>
<dbReference type="Proteomes" id="UP001152798">
    <property type="component" value="Chromosome 4"/>
</dbReference>
<keyword evidence="5" id="KW-0732">Signal</keyword>
<dbReference type="OrthoDB" id="6603234at2759"/>
<gene>
    <name evidence="7" type="ORF">NEZAVI_LOCUS7954</name>
</gene>
<comment type="similarity">
    <text evidence="2 4">Belongs to the AB hydrolase superfamily. Lipase family.</text>
</comment>
<organism evidence="7 8">
    <name type="scientific">Nezara viridula</name>
    <name type="common">Southern green stink bug</name>
    <name type="synonym">Cimex viridulus</name>
    <dbReference type="NCBI Taxonomy" id="85310"/>
    <lineage>
        <taxon>Eukaryota</taxon>
        <taxon>Metazoa</taxon>
        <taxon>Ecdysozoa</taxon>
        <taxon>Arthropoda</taxon>
        <taxon>Hexapoda</taxon>
        <taxon>Insecta</taxon>
        <taxon>Pterygota</taxon>
        <taxon>Neoptera</taxon>
        <taxon>Paraneoptera</taxon>
        <taxon>Hemiptera</taxon>
        <taxon>Heteroptera</taxon>
        <taxon>Panheteroptera</taxon>
        <taxon>Pentatomomorpha</taxon>
        <taxon>Pentatomoidea</taxon>
        <taxon>Pentatomidae</taxon>
        <taxon>Pentatominae</taxon>
        <taxon>Nezara</taxon>
    </lineage>
</organism>
<dbReference type="InterPro" id="IPR029058">
    <property type="entry name" value="AB_hydrolase_fold"/>
</dbReference>
<accession>A0A9P0HAF4</accession>
<evidence type="ECO:0000256" key="1">
    <source>
        <dbReference type="ARBA" id="ARBA00004613"/>
    </source>
</evidence>
<evidence type="ECO:0000313" key="7">
    <source>
        <dbReference type="EMBL" id="CAH1398269.1"/>
    </source>
</evidence>
<dbReference type="PANTHER" id="PTHR11610">
    <property type="entry name" value="LIPASE"/>
    <property type="match status" value="1"/>
</dbReference>
<protein>
    <recommendedName>
        <fullName evidence="6">Lipase domain-containing protein</fullName>
    </recommendedName>
</protein>
<evidence type="ECO:0000256" key="5">
    <source>
        <dbReference type="SAM" id="SignalP"/>
    </source>
</evidence>
<evidence type="ECO:0000313" key="8">
    <source>
        <dbReference type="Proteomes" id="UP001152798"/>
    </source>
</evidence>
<feature type="chain" id="PRO_5040240502" description="Lipase domain-containing protein" evidence="5">
    <location>
        <begin position="19"/>
        <end position="355"/>
    </location>
</feature>
<feature type="signal peptide" evidence="5">
    <location>
        <begin position="1"/>
        <end position="18"/>
    </location>
</feature>
<evidence type="ECO:0000256" key="4">
    <source>
        <dbReference type="RuleBase" id="RU004262"/>
    </source>
</evidence>
<dbReference type="AlphaFoldDB" id="A0A9P0HAF4"/>
<reference evidence="7" key="1">
    <citation type="submission" date="2022-01" db="EMBL/GenBank/DDBJ databases">
        <authorList>
            <person name="King R."/>
        </authorList>
    </citation>
    <scope>NUCLEOTIDE SEQUENCE</scope>
</reference>
<dbReference type="PROSITE" id="PS51257">
    <property type="entry name" value="PROKAR_LIPOPROTEIN"/>
    <property type="match status" value="1"/>
</dbReference>
<evidence type="ECO:0000256" key="3">
    <source>
        <dbReference type="ARBA" id="ARBA00022525"/>
    </source>
</evidence>
<comment type="subcellular location">
    <subcellularLocation>
        <location evidence="1">Secreted</location>
    </subcellularLocation>
</comment>